<reference evidence="2 3" key="1">
    <citation type="journal article" date="2021" name="Nat. Plants">
        <title>The Taxus genome provides insights into paclitaxel biosynthesis.</title>
        <authorList>
            <person name="Xiong X."/>
            <person name="Gou J."/>
            <person name="Liao Q."/>
            <person name="Li Y."/>
            <person name="Zhou Q."/>
            <person name="Bi G."/>
            <person name="Li C."/>
            <person name="Du R."/>
            <person name="Wang X."/>
            <person name="Sun T."/>
            <person name="Guo L."/>
            <person name="Liang H."/>
            <person name="Lu P."/>
            <person name="Wu Y."/>
            <person name="Zhang Z."/>
            <person name="Ro D.K."/>
            <person name="Shang Y."/>
            <person name="Huang S."/>
            <person name="Yan J."/>
        </authorList>
    </citation>
    <scope>NUCLEOTIDE SEQUENCE [LARGE SCALE GENOMIC DNA]</scope>
    <source>
        <strain evidence="2">Ta-2019</strain>
    </source>
</reference>
<evidence type="ECO:0000313" key="3">
    <source>
        <dbReference type="Proteomes" id="UP000824469"/>
    </source>
</evidence>
<feature type="compositionally biased region" description="Basic and acidic residues" evidence="1">
    <location>
        <begin position="1"/>
        <end position="10"/>
    </location>
</feature>
<protein>
    <submittedName>
        <fullName evidence="2">Uncharacterized protein</fullName>
    </submittedName>
</protein>
<dbReference type="EMBL" id="JAHRHJ020000005">
    <property type="protein sequence ID" value="KAH9313778.1"/>
    <property type="molecule type" value="Genomic_DNA"/>
</dbReference>
<accession>A0AA38G2N3</accession>
<organism evidence="2 3">
    <name type="scientific">Taxus chinensis</name>
    <name type="common">Chinese yew</name>
    <name type="synonym">Taxus wallichiana var. chinensis</name>
    <dbReference type="NCBI Taxonomy" id="29808"/>
    <lineage>
        <taxon>Eukaryota</taxon>
        <taxon>Viridiplantae</taxon>
        <taxon>Streptophyta</taxon>
        <taxon>Embryophyta</taxon>
        <taxon>Tracheophyta</taxon>
        <taxon>Spermatophyta</taxon>
        <taxon>Pinopsida</taxon>
        <taxon>Pinidae</taxon>
        <taxon>Conifers II</taxon>
        <taxon>Cupressales</taxon>
        <taxon>Taxaceae</taxon>
        <taxon>Taxus</taxon>
    </lineage>
</organism>
<name>A0AA38G2N3_TAXCH</name>
<gene>
    <name evidence="2" type="ORF">KI387_022405</name>
</gene>
<proteinExistence type="predicted"/>
<evidence type="ECO:0000313" key="2">
    <source>
        <dbReference type="EMBL" id="KAH9313778.1"/>
    </source>
</evidence>
<comment type="caution">
    <text evidence="2">The sequence shown here is derived from an EMBL/GenBank/DDBJ whole genome shotgun (WGS) entry which is preliminary data.</text>
</comment>
<keyword evidence="3" id="KW-1185">Reference proteome</keyword>
<evidence type="ECO:0000256" key="1">
    <source>
        <dbReference type="SAM" id="MobiDB-lite"/>
    </source>
</evidence>
<sequence length="51" mass="5323">SVGKRDERKSTGSLKANGELSPIGRDTANGSPVGRGDDKLDEVSSSFGEEE</sequence>
<feature type="non-terminal residue" evidence="2">
    <location>
        <position position="1"/>
    </location>
</feature>
<feature type="non-terminal residue" evidence="2">
    <location>
        <position position="51"/>
    </location>
</feature>
<dbReference type="AlphaFoldDB" id="A0AA38G2N3"/>
<feature type="region of interest" description="Disordered" evidence="1">
    <location>
        <begin position="1"/>
        <end position="51"/>
    </location>
</feature>
<dbReference type="Proteomes" id="UP000824469">
    <property type="component" value="Unassembled WGS sequence"/>
</dbReference>